<evidence type="ECO:0000256" key="13">
    <source>
        <dbReference type="ARBA" id="ARBA00048679"/>
    </source>
</evidence>
<dbReference type="PANTHER" id="PTHR47982:SF57">
    <property type="entry name" value="PROTEIN KINASE DOMAIN-CONTAINING PROTEIN"/>
    <property type="match status" value="1"/>
</dbReference>
<comment type="subcellular location">
    <subcellularLocation>
        <location evidence="1">Cell membrane</location>
        <topology evidence="1">Single-pass membrane protein</topology>
    </subcellularLocation>
</comment>
<dbReference type="InterPro" id="IPR000719">
    <property type="entry name" value="Prot_kinase_dom"/>
</dbReference>
<dbReference type="EMBL" id="JAEACU010000004">
    <property type="protein sequence ID" value="KAH7532540.1"/>
    <property type="molecule type" value="Genomic_DNA"/>
</dbReference>
<dbReference type="InterPro" id="IPR011009">
    <property type="entry name" value="Kinase-like_dom_sf"/>
</dbReference>
<reference evidence="17" key="1">
    <citation type="journal article" date="2021" name="Front. Plant Sci.">
        <title>Chromosome-Scale Genome Assembly for Chinese Sour Jujube and Insights Into Its Genome Evolution and Domestication Signature.</title>
        <authorList>
            <person name="Shen L.-Y."/>
            <person name="Luo H."/>
            <person name="Wang X.-L."/>
            <person name="Wang X.-M."/>
            <person name="Qiu X.-J."/>
            <person name="Liu H."/>
            <person name="Zhou S.-S."/>
            <person name="Jia K.-H."/>
            <person name="Nie S."/>
            <person name="Bao Y.-T."/>
            <person name="Zhang R.-G."/>
            <person name="Yun Q.-Z."/>
            <person name="Chai Y.-H."/>
            <person name="Lu J.-Y."/>
            <person name="Li Y."/>
            <person name="Zhao S.-W."/>
            <person name="Mao J.-F."/>
            <person name="Jia S.-G."/>
            <person name="Mao Y.-M."/>
        </authorList>
    </citation>
    <scope>NUCLEOTIDE SEQUENCE</scope>
    <source>
        <strain evidence="17">AT0</strain>
        <tissue evidence="17">Leaf</tissue>
    </source>
</reference>
<evidence type="ECO:0000256" key="2">
    <source>
        <dbReference type="ARBA" id="ARBA00012513"/>
    </source>
</evidence>
<accession>A0A978VHH1</accession>
<feature type="transmembrane region" description="Helical" evidence="14">
    <location>
        <begin position="230"/>
        <end position="250"/>
    </location>
</feature>
<evidence type="ECO:0000256" key="10">
    <source>
        <dbReference type="ARBA" id="ARBA00022989"/>
    </source>
</evidence>
<proteinExistence type="predicted"/>
<evidence type="ECO:0000256" key="8">
    <source>
        <dbReference type="ARBA" id="ARBA00022777"/>
    </source>
</evidence>
<dbReference type="Gene3D" id="3.30.200.20">
    <property type="entry name" value="Phosphorylase Kinase, domain 1"/>
    <property type="match status" value="1"/>
</dbReference>
<dbReference type="PROSITE" id="PS50011">
    <property type="entry name" value="PROTEIN_KINASE_DOM"/>
    <property type="match status" value="1"/>
</dbReference>
<keyword evidence="15" id="KW-0732">Signal</keyword>
<evidence type="ECO:0000256" key="11">
    <source>
        <dbReference type="ARBA" id="ARBA00023136"/>
    </source>
</evidence>
<evidence type="ECO:0000256" key="14">
    <source>
        <dbReference type="SAM" id="Phobius"/>
    </source>
</evidence>
<protein>
    <recommendedName>
        <fullName evidence="2">non-specific serine/threonine protein kinase</fullName>
        <ecNumber evidence="2">2.7.11.1</ecNumber>
    </recommendedName>
</protein>
<keyword evidence="9" id="KW-0067">ATP-binding</keyword>
<dbReference type="SUPFAM" id="SSF56112">
    <property type="entry name" value="Protein kinase-like (PK-like)"/>
    <property type="match status" value="1"/>
</dbReference>
<dbReference type="FunFam" id="3.30.200.20:FF:000608">
    <property type="entry name" value="Serine/threonine kinase protein"/>
    <property type="match status" value="1"/>
</dbReference>
<organism evidence="17 18">
    <name type="scientific">Ziziphus jujuba var. spinosa</name>
    <dbReference type="NCBI Taxonomy" id="714518"/>
    <lineage>
        <taxon>Eukaryota</taxon>
        <taxon>Viridiplantae</taxon>
        <taxon>Streptophyta</taxon>
        <taxon>Embryophyta</taxon>
        <taxon>Tracheophyta</taxon>
        <taxon>Spermatophyta</taxon>
        <taxon>Magnoliopsida</taxon>
        <taxon>eudicotyledons</taxon>
        <taxon>Gunneridae</taxon>
        <taxon>Pentapetalae</taxon>
        <taxon>rosids</taxon>
        <taxon>fabids</taxon>
        <taxon>Rosales</taxon>
        <taxon>Rhamnaceae</taxon>
        <taxon>Paliureae</taxon>
        <taxon>Ziziphus</taxon>
    </lineage>
</organism>
<keyword evidence="6 14" id="KW-0812">Transmembrane</keyword>
<dbReference type="InterPro" id="IPR043891">
    <property type="entry name" value="SPARK"/>
</dbReference>
<keyword evidence="11 14" id="KW-0472">Membrane</keyword>
<comment type="caution">
    <text evidence="17">The sequence shown here is derived from an EMBL/GenBank/DDBJ whole genome shotgun (WGS) entry which is preliminary data.</text>
</comment>
<dbReference type="InterPro" id="IPR047117">
    <property type="entry name" value="PERK1-13-like"/>
</dbReference>
<gene>
    <name evidence="17" type="ORF">FEM48_Zijuj04G0031000</name>
</gene>
<dbReference type="GO" id="GO:0004674">
    <property type="term" value="F:protein serine/threonine kinase activity"/>
    <property type="evidence" value="ECO:0007669"/>
    <property type="project" value="UniProtKB-KW"/>
</dbReference>
<sequence length="535" mass="59097">MMQAVKKLTFVFFLLIITGSMDFAVSQPSANGCSLDLNYSSSIVGSQCEGGNWGGFLQGSCCGVAFGEYLYALGQRANQTGLVYLNYTQQRDCLDSMSPLFGCGIEKLTSGAGGCSDFSVADVNHFLGDKLKSFSKSCELVSSEGKQEQFCGSCVKSWEGIRAIHSTSSNAESIEKDLCRFAVLVTFTSSKIEYKAYIRSLYKCLGENIDSSRNHTAAVRKFNTISKDTWILIGGLVGVLSMVLIAACILSKRYIKSTPLPTAASPENKVFKDVFIKDNACPVVPIKEVYHATNNLCESNFIGEGTAGKVYKGILSNNQAVAIKHIINDGNVETFVREVTSLSHIRHPNLVALLGCCVKDDECFLIYELCPYGSLSEWLFGKDKVLSWTKRLEIAIDSARSLWFLHTYPEGCIVHRDFKVCLNIMVSHVSHTYMSISSFTMSINLWDVKRFILYHPFHNALAKVLIKGGNITEFADPKLEGKYSVEAFGLTLHLALSCTALNQQRPSMEQIVEKLEEALQISTRTKSYTPETTPE</sequence>
<evidence type="ECO:0000313" key="18">
    <source>
        <dbReference type="Proteomes" id="UP000813462"/>
    </source>
</evidence>
<dbReference type="Proteomes" id="UP000813462">
    <property type="component" value="Unassembled WGS sequence"/>
</dbReference>
<keyword evidence="8" id="KW-0418">Kinase</keyword>
<evidence type="ECO:0000256" key="6">
    <source>
        <dbReference type="ARBA" id="ARBA00022692"/>
    </source>
</evidence>
<evidence type="ECO:0000256" key="15">
    <source>
        <dbReference type="SAM" id="SignalP"/>
    </source>
</evidence>
<comment type="catalytic activity">
    <reaction evidence="12">
        <text>L-threonyl-[protein] + ATP = O-phospho-L-threonyl-[protein] + ADP + H(+)</text>
        <dbReference type="Rhea" id="RHEA:46608"/>
        <dbReference type="Rhea" id="RHEA-COMP:11060"/>
        <dbReference type="Rhea" id="RHEA-COMP:11605"/>
        <dbReference type="ChEBI" id="CHEBI:15378"/>
        <dbReference type="ChEBI" id="CHEBI:30013"/>
        <dbReference type="ChEBI" id="CHEBI:30616"/>
        <dbReference type="ChEBI" id="CHEBI:61977"/>
        <dbReference type="ChEBI" id="CHEBI:456216"/>
        <dbReference type="EC" id="2.7.11.1"/>
    </reaction>
</comment>
<evidence type="ECO:0000256" key="4">
    <source>
        <dbReference type="ARBA" id="ARBA00022527"/>
    </source>
</evidence>
<dbReference type="Pfam" id="PF19160">
    <property type="entry name" value="SPARK"/>
    <property type="match status" value="1"/>
</dbReference>
<keyword evidence="5" id="KW-0808">Transferase</keyword>
<name>A0A978VHH1_ZIZJJ</name>
<keyword evidence="3" id="KW-1003">Cell membrane</keyword>
<evidence type="ECO:0000313" key="17">
    <source>
        <dbReference type="EMBL" id="KAH7532540.1"/>
    </source>
</evidence>
<evidence type="ECO:0000259" key="16">
    <source>
        <dbReference type="PROSITE" id="PS50011"/>
    </source>
</evidence>
<keyword evidence="4" id="KW-0723">Serine/threonine-protein kinase</keyword>
<evidence type="ECO:0000256" key="7">
    <source>
        <dbReference type="ARBA" id="ARBA00022741"/>
    </source>
</evidence>
<dbReference type="AlphaFoldDB" id="A0A978VHH1"/>
<feature type="chain" id="PRO_5036918814" description="non-specific serine/threonine protein kinase" evidence="15">
    <location>
        <begin position="27"/>
        <end position="535"/>
    </location>
</feature>
<dbReference type="Gene3D" id="1.10.510.10">
    <property type="entry name" value="Transferase(Phosphotransferase) domain 1"/>
    <property type="match status" value="1"/>
</dbReference>
<keyword evidence="7" id="KW-0547">Nucleotide-binding</keyword>
<evidence type="ECO:0000256" key="12">
    <source>
        <dbReference type="ARBA" id="ARBA00047899"/>
    </source>
</evidence>
<feature type="signal peptide" evidence="15">
    <location>
        <begin position="1"/>
        <end position="26"/>
    </location>
</feature>
<dbReference type="PANTHER" id="PTHR47982">
    <property type="entry name" value="PROLINE-RICH RECEPTOR-LIKE PROTEIN KINASE PERK4"/>
    <property type="match status" value="1"/>
</dbReference>
<dbReference type="EC" id="2.7.11.1" evidence="2"/>
<evidence type="ECO:0000256" key="1">
    <source>
        <dbReference type="ARBA" id="ARBA00004162"/>
    </source>
</evidence>
<dbReference type="GO" id="GO:0005886">
    <property type="term" value="C:plasma membrane"/>
    <property type="evidence" value="ECO:0007669"/>
    <property type="project" value="UniProtKB-SubCell"/>
</dbReference>
<dbReference type="Pfam" id="PF07714">
    <property type="entry name" value="PK_Tyr_Ser-Thr"/>
    <property type="match status" value="1"/>
</dbReference>
<evidence type="ECO:0000256" key="9">
    <source>
        <dbReference type="ARBA" id="ARBA00022840"/>
    </source>
</evidence>
<evidence type="ECO:0000256" key="3">
    <source>
        <dbReference type="ARBA" id="ARBA00022475"/>
    </source>
</evidence>
<comment type="catalytic activity">
    <reaction evidence="13">
        <text>L-seryl-[protein] + ATP = O-phospho-L-seryl-[protein] + ADP + H(+)</text>
        <dbReference type="Rhea" id="RHEA:17989"/>
        <dbReference type="Rhea" id="RHEA-COMP:9863"/>
        <dbReference type="Rhea" id="RHEA-COMP:11604"/>
        <dbReference type="ChEBI" id="CHEBI:15378"/>
        <dbReference type="ChEBI" id="CHEBI:29999"/>
        <dbReference type="ChEBI" id="CHEBI:30616"/>
        <dbReference type="ChEBI" id="CHEBI:83421"/>
        <dbReference type="ChEBI" id="CHEBI:456216"/>
        <dbReference type="EC" id="2.7.11.1"/>
    </reaction>
</comment>
<feature type="domain" description="Protein kinase" evidence="16">
    <location>
        <begin position="296"/>
        <end position="535"/>
    </location>
</feature>
<keyword evidence="10 14" id="KW-1133">Transmembrane helix</keyword>
<dbReference type="InterPro" id="IPR001245">
    <property type="entry name" value="Ser-Thr/Tyr_kinase_cat_dom"/>
</dbReference>
<evidence type="ECO:0000256" key="5">
    <source>
        <dbReference type="ARBA" id="ARBA00022679"/>
    </source>
</evidence>
<dbReference type="GO" id="GO:0005524">
    <property type="term" value="F:ATP binding"/>
    <property type="evidence" value="ECO:0007669"/>
    <property type="project" value="UniProtKB-KW"/>
</dbReference>